<evidence type="ECO:0000313" key="3">
    <source>
        <dbReference type="Proteomes" id="UP001159641"/>
    </source>
</evidence>
<comment type="caution">
    <text evidence="2">The sequence shown here is derived from an EMBL/GenBank/DDBJ whole genome shotgun (WGS) entry which is preliminary data.</text>
</comment>
<feature type="region of interest" description="Disordered" evidence="1">
    <location>
        <begin position="27"/>
        <end position="52"/>
    </location>
</feature>
<proteinExistence type="predicted"/>
<organism evidence="2 3">
    <name type="scientific">Eschrichtius robustus</name>
    <name type="common">California gray whale</name>
    <name type="synonym">Eschrichtius gibbosus</name>
    <dbReference type="NCBI Taxonomy" id="9764"/>
    <lineage>
        <taxon>Eukaryota</taxon>
        <taxon>Metazoa</taxon>
        <taxon>Chordata</taxon>
        <taxon>Craniata</taxon>
        <taxon>Vertebrata</taxon>
        <taxon>Euteleostomi</taxon>
        <taxon>Mammalia</taxon>
        <taxon>Eutheria</taxon>
        <taxon>Laurasiatheria</taxon>
        <taxon>Artiodactyla</taxon>
        <taxon>Whippomorpha</taxon>
        <taxon>Cetacea</taxon>
        <taxon>Mysticeti</taxon>
        <taxon>Eschrichtiidae</taxon>
        <taxon>Eschrichtius</taxon>
    </lineage>
</organism>
<keyword evidence="3" id="KW-1185">Reference proteome</keyword>
<evidence type="ECO:0000256" key="1">
    <source>
        <dbReference type="SAM" id="MobiDB-lite"/>
    </source>
</evidence>
<sequence length="131" mass="14072">MQSPNCLPLRPRPDSASARALTRLPSLQMLVDSHGGGSTAGPQGAGWSNQKPVENWKASDLRMLPTSAAALGWPPRCLDLSSKGTAVEAEGRQGDLPGRRRDLPFLTTSPRCAGCKFHKAFNLSTLLKCFE</sequence>
<reference evidence="2 3" key="1">
    <citation type="submission" date="2022-11" db="EMBL/GenBank/DDBJ databases">
        <title>Whole genome sequence of Eschrichtius robustus ER-17-0199.</title>
        <authorList>
            <person name="Bruniche-Olsen A."/>
            <person name="Black A.N."/>
            <person name="Fields C.J."/>
            <person name="Walden K."/>
            <person name="Dewoody J.A."/>
        </authorList>
    </citation>
    <scope>NUCLEOTIDE SEQUENCE [LARGE SCALE GENOMIC DNA]</scope>
    <source>
        <strain evidence="2">ER-17-0199</strain>
        <tissue evidence="2">Blubber</tissue>
    </source>
</reference>
<gene>
    <name evidence="2" type="ORF">J1605_009735</name>
</gene>
<protein>
    <submittedName>
        <fullName evidence="2">Uncharacterized protein</fullName>
    </submittedName>
</protein>
<dbReference type="Proteomes" id="UP001159641">
    <property type="component" value="Unassembled WGS sequence"/>
</dbReference>
<name>A0AB34GVY8_ESCRO</name>
<evidence type="ECO:0000313" key="2">
    <source>
        <dbReference type="EMBL" id="KAJ8783127.1"/>
    </source>
</evidence>
<dbReference type="AlphaFoldDB" id="A0AB34GVY8"/>
<dbReference type="EMBL" id="JAIQCJ010002089">
    <property type="protein sequence ID" value="KAJ8783127.1"/>
    <property type="molecule type" value="Genomic_DNA"/>
</dbReference>
<accession>A0AB34GVY8</accession>